<evidence type="ECO:0008006" key="4">
    <source>
        <dbReference type="Google" id="ProtNLM"/>
    </source>
</evidence>
<evidence type="ECO:0000256" key="1">
    <source>
        <dbReference type="SAM" id="SignalP"/>
    </source>
</evidence>
<dbReference type="PROSITE" id="PS51318">
    <property type="entry name" value="TAT"/>
    <property type="match status" value="1"/>
</dbReference>
<sequence length="303" mass="31281">MTHPPTRTALLALLAAVAGCATARRPASAAPAAAEAPPAAASAPGPAAPAATEAPRYAVEPAATLLVLASGRAFLLLGAAPIAGSQGEPELSLSYLAASDPAPPADPGAAARLASAAQALFEAFRSQAEADGHRAVTVSAVFGRTGAPGTVAHLRFTRQGARWEQGALEQLAAARLPPLPLEVERAAEAERAGAAAAEKFVDDVDHVEIDAAWAATSAVVKAVTSRATFENQLLDLVARRGVAKGRHPLFYRYVASARAPIPGSEMLVRFESQVEAGRVVEEVRLRLDDDQEWRVAGLGFGRT</sequence>
<dbReference type="Proteomes" id="UP001162734">
    <property type="component" value="Chromosome"/>
</dbReference>
<dbReference type="EMBL" id="AP025592">
    <property type="protein sequence ID" value="BDG09996.1"/>
    <property type="molecule type" value="Genomic_DNA"/>
</dbReference>
<accession>A0ABM7XDN9</accession>
<protein>
    <recommendedName>
        <fullName evidence="4">Lipoprotein</fullName>
    </recommendedName>
</protein>
<name>A0ABM7XDN9_9BACT</name>
<proteinExistence type="predicted"/>
<dbReference type="InterPro" id="IPR006311">
    <property type="entry name" value="TAT_signal"/>
</dbReference>
<feature type="chain" id="PRO_5045549314" description="Lipoprotein" evidence="1">
    <location>
        <begin position="30"/>
        <end position="303"/>
    </location>
</feature>
<evidence type="ECO:0000313" key="3">
    <source>
        <dbReference type="Proteomes" id="UP001162734"/>
    </source>
</evidence>
<evidence type="ECO:0000313" key="2">
    <source>
        <dbReference type="EMBL" id="BDG09996.1"/>
    </source>
</evidence>
<dbReference type="PROSITE" id="PS51257">
    <property type="entry name" value="PROKAR_LIPOPROTEIN"/>
    <property type="match status" value="1"/>
</dbReference>
<gene>
    <name evidence="2" type="ORF">AMPC_31090</name>
</gene>
<keyword evidence="3" id="KW-1185">Reference proteome</keyword>
<dbReference type="RefSeq" id="WP_248342392.1">
    <property type="nucleotide sequence ID" value="NZ_AP025592.1"/>
</dbReference>
<organism evidence="2 3">
    <name type="scientific">Anaeromyxobacter paludicola</name>
    <dbReference type="NCBI Taxonomy" id="2918171"/>
    <lineage>
        <taxon>Bacteria</taxon>
        <taxon>Pseudomonadati</taxon>
        <taxon>Myxococcota</taxon>
        <taxon>Myxococcia</taxon>
        <taxon>Myxococcales</taxon>
        <taxon>Cystobacterineae</taxon>
        <taxon>Anaeromyxobacteraceae</taxon>
        <taxon>Anaeromyxobacter</taxon>
    </lineage>
</organism>
<reference evidence="3" key="1">
    <citation type="journal article" date="2022" name="Int. J. Syst. Evol. Microbiol.">
        <title>Anaeromyxobacter oryzae sp. nov., Anaeromyxobacter diazotrophicus sp. nov. and Anaeromyxobacter paludicola sp. nov., isolated from paddy soils.</title>
        <authorList>
            <person name="Itoh H."/>
            <person name="Xu Z."/>
            <person name="Mise K."/>
            <person name="Masuda Y."/>
            <person name="Ushijima N."/>
            <person name="Hayakawa C."/>
            <person name="Shiratori Y."/>
            <person name="Senoo K."/>
        </authorList>
    </citation>
    <scope>NUCLEOTIDE SEQUENCE [LARGE SCALE GENOMIC DNA]</scope>
    <source>
        <strain evidence="3">Red630</strain>
    </source>
</reference>
<feature type="signal peptide" evidence="1">
    <location>
        <begin position="1"/>
        <end position="29"/>
    </location>
</feature>
<keyword evidence="1" id="KW-0732">Signal</keyword>
<dbReference type="Pfam" id="PF13211">
    <property type="entry name" value="DUF4019"/>
    <property type="match status" value="1"/>
</dbReference>
<dbReference type="InterPro" id="IPR025091">
    <property type="entry name" value="DUF4019"/>
</dbReference>